<evidence type="ECO:0000256" key="4">
    <source>
        <dbReference type="PROSITE-ProRule" id="PRU01371"/>
    </source>
</evidence>
<evidence type="ECO:0000256" key="2">
    <source>
        <dbReference type="ARBA" id="ARBA00022771"/>
    </source>
</evidence>
<keyword evidence="8" id="KW-1185">Reference proteome</keyword>
<protein>
    <recommendedName>
        <fullName evidence="6">C2HC/C3H-type domain-containing protein</fullName>
    </recommendedName>
</protein>
<feature type="compositionally biased region" description="Basic and acidic residues" evidence="5">
    <location>
        <begin position="219"/>
        <end position="230"/>
    </location>
</feature>
<keyword evidence="2 4" id="KW-0863">Zinc-finger</keyword>
<dbReference type="Gene3D" id="3.30.420.10">
    <property type="entry name" value="Ribonuclease H-like superfamily/Ribonuclease H"/>
    <property type="match status" value="1"/>
</dbReference>
<accession>A0ABY6KCG8</accession>
<feature type="domain" description="C2HC/C3H-type" evidence="6">
    <location>
        <begin position="130"/>
        <end position="159"/>
    </location>
</feature>
<dbReference type="InterPro" id="IPR052709">
    <property type="entry name" value="Transposase-MT_Hybrid"/>
</dbReference>
<evidence type="ECO:0000313" key="8">
    <source>
        <dbReference type="Proteomes" id="UP001235939"/>
    </source>
</evidence>
<dbReference type="InterPro" id="IPR049899">
    <property type="entry name" value="Znf_C2HC_C3H"/>
</dbReference>
<sequence length="353" mass="40481">MIIVFFDIRGIVHCEFVPQGQTVNSVFHLKVLRRLKRWISRVRTDIKDTVKLHHDNATSHTAFIITNFLARSNTPLIPDPPYSPDLAPCDFFLFPRLKREMKGKHWETVENIQHHVTTFLRSIPVEEFQDYVQCPSCGRNFNAGAAARHIPWCKEQLEIRQAKEMNEAQNKLRARTKYDTGVLHDCTARTTVARPVELPETTVLCWQYKAPKPRRRTSRSADKSKPRTQDELPPPSARAPHSSPGLLENTSDYSRHFSRRSRGNAEDPLSDYRMITVTYGTVPFLAIRIIQQLAEDENSNFSSASSIIFRDFYVEDLISGARSIQEANTLVSELSSLLNKGGFKLRKWSSNNN</sequence>
<evidence type="ECO:0000256" key="1">
    <source>
        <dbReference type="ARBA" id="ARBA00022723"/>
    </source>
</evidence>
<evidence type="ECO:0000256" key="5">
    <source>
        <dbReference type="SAM" id="MobiDB-lite"/>
    </source>
</evidence>
<keyword evidence="3" id="KW-0862">Zinc</keyword>
<dbReference type="PROSITE" id="PS52027">
    <property type="entry name" value="ZF_C2HC_C3H"/>
    <property type="match status" value="1"/>
</dbReference>
<reference evidence="7 8" key="1">
    <citation type="submission" date="2022-01" db="EMBL/GenBank/DDBJ databases">
        <title>A chromosomal length assembly of Cordylochernes scorpioides.</title>
        <authorList>
            <person name="Zeh D."/>
            <person name="Zeh J."/>
        </authorList>
    </citation>
    <scope>NUCLEOTIDE SEQUENCE [LARGE SCALE GENOMIC DNA]</scope>
    <source>
        <strain evidence="7">IN4F17</strain>
        <tissue evidence="7">Whole Body</tissue>
    </source>
</reference>
<keyword evidence="1" id="KW-0479">Metal-binding</keyword>
<dbReference type="PANTHER" id="PTHR46060:SF1">
    <property type="entry name" value="MARINER MOS1 TRANSPOSASE-LIKE PROTEIN"/>
    <property type="match status" value="1"/>
</dbReference>
<evidence type="ECO:0000313" key="7">
    <source>
        <dbReference type="EMBL" id="UYV65896.1"/>
    </source>
</evidence>
<dbReference type="Proteomes" id="UP001235939">
    <property type="component" value="Chromosome 03"/>
</dbReference>
<dbReference type="Pfam" id="PF13913">
    <property type="entry name" value="zf-C2HC_2"/>
    <property type="match status" value="1"/>
</dbReference>
<dbReference type="EMBL" id="CP092865">
    <property type="protein sequence ID" value="UYV65896.1"/>
    <property type="molecule type" value="Genomic_DNA"/>
</dbReference>
<feature type="region of interest" description="Disordered" evidence="5">
    <location>
        <begin position="214"/>
        <end position="265"/>
    </location>
</feature>
<dbReference type="InterPro" id="IPR036397">
    <property type="entry name" value="RNaseH_sf"/>
</dbReference>
<evidence type="ECO:0000256" key="3">
    <source>
        <dbReference type="ARBA" id="ARBA00022833"/>
    </source>
</evidence>
<name>A0ABY6KCG8_9ARAC</name>
<evidence type="ECO:0000259" key="6">
    <source>
        <dbReference type="PROSITE" id="PS52027"/>
    </source>
</evidence>
<proteinExistence type="predicted"/>
<dbReference type="Gene3D" id="3.30.160.60">
    <property type="entry name" value="Classic Zinc Finger"/>
    <property type="match status" value="1"/>
</dbReference>
<gene>
    <name evidence="7" type="ORF">LAZ67_3005836</name>
</gene>
<dbReference type="PANTHER" id="PTHR46060">
    <property type="entry name" value="MARINER MOS1 TRANSPOSASE-LIKE PROTEIN"/>
    <property type="match status" value="1"/>
</dbReference>
<organism evidence="7 8">
    <name type="scientific">Cordylochernes scorpioides</name>
    <dbReference type="NCBI Taxonomy" id="51811"/>
    <lineage>
        <taxon>Eukaryota</taxon>
        <taxon>Metazoa</taxon>
        <taxon>Ecdysozoa</taxon>
        <taxon>Arthropoda</taxon>
        <taxon>Chelicerata</taxon>
        <taxon>Arachnida</taxon>
        <taxon>Pseudoscorpiones</taxon>
        <taxon>Cheliferoidea</taxon>
        <taxon>Chernetidae</taxon>
        <taxon>Cordylochernes</taxon>
    </lineage>
</organism>